<feature type="transmembrane region" description="Helical" evidence="7">
    <location>
        <begin position="105"/>
        <end position="126"/>
    </location>
</feature>
<organism evidence="10 11">
    <name type="scientific">Microbacterium foliorum</name>
    <dbReference type="NCBI Taxonomy" id="104336"/>
    <lineage>
        <taxon>Bacteria</taxon>
        <taxon>Bacillati</taxon>
        <taxon>Actinomycetota</taxon>
        <taxon>Actinomycetes</taxon>
        <taxon>Micrococcales</taxon>
        <taxon>Microbacteriaceae</taxon>
        <taxon>Microbacterium</taxon>
    </lineage>
</organism>
<keyword evidence="10" id="KW-0762">Sugar transport</keyword>
<feature type="transmembrane region" description="Helical" evidence="7">
    <location>
        <begin position="44"/>
        <end position="67"/>
    </location>
</feature>
<dbReference type="PANTHER" id="PTHR43227">
    <property type="entry name" value="BLL4140 PROTEIN"/>
    <property type="match status" value="1"/>
</dbReference>
<dbReference type="CDD" id="cd06261">
    <property type="entry name" value="TM_PBP2"/>
    <property type="match status" value="1"/>
</dbReference>
<dbReference type="SUPFAM" id="SSF161098">
    <property type="entry name" value="MetI-like"/>
    <property type="match status" value="1"/>
</dbReference>
<comment type="caution">
    <text evidence="10">The sequence shown here is derived from an EMBL/GenBank/DDBJ whole genome shotgun (WGS) entry which is preliminary data.</text>
</comment>
<dbReference type="Proteomes" id="UP001249291">
    <property type="component" value="Unassembled WGS sequence"/>
</dbReference>
<feature type="region of interest" description="Disordered" evidence="8">
    <location>
        <begin position="1"/>
        <end position="29"/>
    </location>
</feature>
<evidence type="ECO:0000256" key="6">
    <source>
        <dbReference type="ARBA" id="ARBA00023136"/>
    </source>
</evidence>
<comment type="subcellular location">
    <subcellularLocation>
        <location evidence="1 7">Cell membrane</location>
        <topology evidence="1 7">Multi-pass membrane protein</topology>
    </subcellularLocation>
</comment>
<evidence type="ECO:0000259" key="9">
    <source>
        <dbReference type="PROSITE" id="PS50928"/>
    </source>
</evidence>
<reference evidence="10 11" key="1">
    <citation type="submission" date="2023-08" db="EMBL/GenBank/DDBJ databases">
        <title>Functional and genomic diversity of the sorghum phyllosphere microbiome.</title>
        <authorList>
            <person name="Shade A."/>
        </authorList>
    </citation>
    <scope>NUCLEOTIDE SEQUENCE [LARGE SCALE GENOMIC DNA]</scope>
    <source>
        <strain evidence="10 11">SORGH_AS_0445</strain>
    </source>
</reference>
<dbReference type="InterPro" id="IPR035906">
    <property type="entry name" value="MetI-like_sf"/>
</dbReference>
<feature type="compositionally biased region" description="Polar residues" evidence="8">
    <location>
        <begin position="14"/>
        <end position="23"/>
    </location>
</feature>
<evidence type="ECO:0000313" key="11">
    <source>
        <dbReference type="Proteomes" id="UP001249291"/>
    </source>
</evidence>
<comment type="similarity">
    <text evidence="7">Belongs to the binding-protein-dependent transport system permease family.</text>
</comment>
<gene>
    <name evidence="10" type="ORF">QE375_003609</name>
</gene>
<evidence type="ECO:0000256" key="5">
    <source>
        <dbReference type="ARBA" id="ARBA00022989"/>
    </source>
</evidence>
<evidence type="ECO:0000256" key="4">
    <source>
        <dbReference type="ARBA" id="ARBA00022692"/>
    </source>
</evidence>
<keyword evidence="6 7" id="KW-0472">Membrane</keyword>
<protein>
    <submittedName>
        <fullName evidence="10">Multiple sugar transport system permease protein</fullName>
    </submittedName>
</protein>
<dbReference type="EMBL" id="JAVIZQ010000001">
    <property type="protein sequence ID" value="MDR6144055.1"/>
    <property type="molecule type" value="Genomic_DNA"/>
</dbReference>
<keyword evidence="2 7" id="KW-0813">Transport</keyword>
<evidence type="ECO:0000256" key="3">
    <source>
        <dbReference type="ARBA" id="ARBA00022475"/>
    </source>
</evidence>
<feature type="transmembrane region" description="Helical" evidence="7">
    <location>
        <begin position="296"/>
        <end position="318"/>
    </location>
</feature>
<feature type="transmembrane region" description="Helical" evidence="7">
    <location>
        <begin position="186"/>
        <end position="208"/>
    </location>
</feature>
<feature type="transmembrane region" description="Helical" evidence="7">
    <location>
        <begin position="138"/>
        <end position="160"/>
    </location>
</feature>
<dbReference type="Pfam" id="PF00528">
    <property type="entry name" value="BPD_transp_1"/>
    <property type="match status" value="1"/>
</dbReference>
<evidence type="ECO:0000256" key="8">
    <source>
        <dbReference type="SAM" id="MobiDB-lite"/>
    </source>
</evidence>
<keyword evidence="4 7" id="KW-0812">Transmembrane</keyword>
<feature type="domain" description="ABC transmembrane type-1" evidence="9">
    <location>
        <begin position="102"/>
        <end position="315"/>
    </location>
</feature>
<accession>A0ABU1HVI3</accession>
<dbReference type="InterPro" id="IPR050809">
    <property type="entry name" value="UgpAE/MalFG_permease"/>
</dbReference>
<name>A0ABU1HVI3_9MICO</name>
<dbReference type="Gene3D" id="1.10.3720.10">
    <property type="entry name" value="MetI-like"/>
    <property type="match status" value="1"/>
</dbReference>
<evidence type="ECO:0000256" key="2">
    <source>
        <dbReference type="ARBA" id="ARBA00022448"/>
    </source>
</evidence>
<dbReference type="InterPro" id="IPR000515">
    <property type="entry name" value="MetI-like"/>
</dbReference>
<dbReference type="PANTHER" id="PTHR43227:SF8">
    <property type="entry name" value="DIACETYLCHITOBIOSE UPTAKE SYSTEM PERMEASE PROTEIN DASB"/>
    <property type="match status" value="1"/>
</dbReference>
<keyword evidence="5 7" id="KW-1133">Transmembrane helix</keyword>
<evidence type="ECO:0000256" key="7">
    <source>
        <dbReference type="RuleBase" id="RU363032"/>
    </source>
</evidence>
<feature type="transmembrane region" description="Helical" evidence="7">
    <location>
        <begin position="240"/>
        <end position="261"/>
    </location>
</feature>
<evidence type="ECO:0000256" key="1">
    <source>
        <dbReference type="ARBA" id="ARBA00004651"/>
    </source>
</evidence>
<evidence type="ECO:0000313" key="10">
    <source>
        <dbReference type="EMBL" id="MDR6144055.1"/>
    </source>
</evidence>
<keyword evidence="3" id="KW-1003">Cell membrane</keyword>
<proteinExistence type="inferred from homology"/>
<feature type="compositionally biased region" description="Basic and acidic residues" evidence="8">
    <location>
        <begin position="1"/>
        <end position="12"/>
    </location>
</feature>
<sequence>MSYTSDVHEREFAPTSQQSTPGRSASPRRSWHTLQRIKGASFTWPFLAGFALFTVVPVVMALGQSLFTTKSSGLGFGGSEVTFSGFDNFARVFTDGVFWESMLRVGVYAAIVVPLTQIVSLALALLVDAVTRRVANRFRLALLVPYMVPGIVATMIWIYLYSPAVGPFQPLFELLGLDVNFFSGEMIWVSIGNLHIWGTIGFNMLILYGSLQSVPRELFDAARVDGASELRVALSIKIPFLRTSLVLTGLLSIIGTLQIFAEPMLFRSVSPETITKDFTPAMVIYNQAFQVGNLNYAAALSIILAAVVGIASAVIYRFTNKVNQ</sequence>
<dbReference type="PROSITE" id="PS50928">
    <property type="entry name" value="ABC_TM1"/>
    <property type="match status" value="1"/>
</dbReference>
<keyword evidence="11" id="KW-1185">Reference proteome</keyword>